<reference evidence="2 3" key="1">
    <citation type="submission" date="2018-07" db="EMBL/GenBank/DDBJ databases">
        <title>Bacillus sp. YLB-04 draft genome sequence.</title>
        <authorList>
            <person name="Yu L."/>
            <person name="Tang X."/>
        </authorList>
    </citation>
    <scope>NUCLEOTIDE SEQUENCE [LARGE SCALE GENOMIC DNA]</scope>
    <source>
        <strain evidence="2 3">YLB-04</strain>
    </source>
</reference>
<sequence length="154" mass="17128">MVTLHRYFIGSSLSFMAFVLSVPLLDFVLSMLYLSSGYRVFSLSVLSVYSIPFVYGTTLATVLTYLLLKKYIPRWNYITHCLLAGILFSMLFGLGLFEESLTGLLTFPGTYGIMIGAVIFSLGKYIPLKKSAVFAYFIPLFAAAGSIIYVNLSF</sequence>
<organism evidence="2 3">
    <name type="scientific">Neobacillus piezotolerans</name>
    <dbReference type="NCBI Taxonomy" id="2259171"/>
    <lineage>
        <taxon>Bacteria</taxon>
        <taxon>Bacillati</taxon>
        <taxon>Bacillota</taxon>
        <taxon>Bacilli</taxon>
        <taxon>Bacillales</taxon>
        <taxon>Bacillaceae</taxon>
        <taxon>Neobacillus</taxon>
    </lineage>
</organism>
<dbReference type="EMBL" id="QNQT01000001">
    <property type="protein sequence ID" value="RDU38847.1"/>
    <property type="molecule type" value="Genomic_DNA"/>
</dbReference>
<gene>
    <name evidence="2" type="ORF">DRW41_04625</name>
</gene>
<dbReference type="OrthoDB" id="2872388at2"/>
<keyword evidence="3" id="KW-1185">Reference proteome</keyword>
<feature type="transmembrane region" description="Helical" evidence="1">
    <location>
        <begin position="12"/>
        <end position="34"/>
    </location>
</feature>
<feature type="transmembrane region" description="Helical" evidence="1">
    <location>
        <begin position="103"/>
        <end position="122"/>
    </location>
</feature>
<feature type="transmembrane region" description="Helical" evidence="1">
    <location>
        <begin position="46"/>
        <end position="68"/>
    </location>
</feature>
<dbReference type="RefSeq" id="WP_115450761.1">
    <property type="nucleotide sequence ID" value="NZ_QNQT01000001.1"/>
</dbReference>
<feature type="transmembrane region" description="Helical" evidence="1">
    <location>
        <begin position="134"/>
        <end position="152"/>
    </location>
</feature>
<feature type="transmembrane region" description="Helical" evidence="1">
    <location>
        <begin position="75"/>
        <end position="97"/>
    </location>
</feature>
<proteinExistence type="predicted"/>
<keyword evidence="1" id="KW-0812">Transmembrane</keyword>
<accession>A0A3D8GWL1</accession>
<keyword evidence="1" id="KW-1133">Transmembrane helix</keyword>
<name>A0A3D8GWL1_9BACI</name>
<evidence type="ECO:0000313" key="2">
    <source>
        <dbReference type="EMBL" id="RDU38847.1"/>
    </source>
</evidence>
<keyword evidence="1" id="KW-0472">Membrane</keyword>
<evidence type="ECO:0000313" key="3">
    <source>
        <dbReference type="Proteomes" id="UP000257144"/>
    </source>
</evidence>
<dbReference type="Proteomes" id="UP000257144">
    <property type="component" value="Unassembled WGS sequence"/>
</dbReference>
<evidence type="ECO:0000256" key="1">
    <source>
        <dbReference type="SAM" id="Phobius"/>
    </source>
</evidence>
<dbReference type="AlphaFoldDB" id="A0A3D8GWL1"/>
<comment type="caution">
    <text evidence="2">The sequence shown here is derived from an EMBL/GenBank/DDBJ whole genome shotgun (WGS) entry which is preliminary data.</text>
</comment>
<protein>
    <submittedName>
        <fullName evidence="2">Uncharacterized protein</fullName>
    </submittedName>
</protein>